<keyword evidence="2" id="KW-1185">Reference proteome</keyword>
<dbReference type="PIRSF" id="PIRSF009320">
    <property type="entry name" value="Nuc_binding_HP_1000"/>
    <property type="match status" value="1"/>
</dbReference>
<dbReference type="CDD" id="cd02042">
    <property type="entry name" value="ParAB_family"/>
    <property type="match status" value="1"/>
</dbReference>
<dbReference type="PANTHER" id="PTHR13696:SF99">
    <property type="entry name" value="COBYRINIC ACID AC-DIAMIDE SYNTHASE"/>
    <property type="match status" value="1"/>
</dbReference>
<dbReference type="EMBL" id="FWXJ01000007">
    <property type="protein sequence ID" value="SMC54639.1"/>
    <property type="molecule type" value="Genomic_DNA"/>
</dbReference>
<evidence type="ECO:0000313" key="2">
    <source>
        <dbReference type="Proteomes" id="UP000192708"/>
    </source>
</evidence>
<dbReference type="NCBIfam" id="TIGR03371">
    <property type="entry name" value="cellulose_yhjQ"/>
    <property type="match status" value="1"/>
</dbReference>
<dbReference type="InterPro" id="IPR017746">
    <property type="entry name" value="Cellulose_synthase_operon_BcsQ"/>
</dbReference>
<proteinExistence type="predicted"/>
<dbReference type="PANTHER" id="PTHR13696">
    <property type="entry name" value="P-LOOP CONTAINING NUCLEOSIDE TRIPHOSPHATE HYDROLASE"/>
    <property type="match status" value="1"/>
</dbReference>
<organism evidence="1 2">
    <name type="scientific">Polynucleobacter kasalickyi</name>
    <dbReference type="NCBI Taxonomy" id="1938817"/>
    <lineage>
        <taxon>Bacteria</taxon>
        <taxon>Pseudomonadati</taxon>
        <taxon>Pseudomonadota</taxon>
        <taxon>Betaproteobacteria</taxon>
        <taxon>Burkholderiales</taxon>
        <taxon>Burkholderiaceae</taxon>
        <taxon>Polynucleobacter</taxon>
    </lineage>
</organism>
<dbReference type="STRING" id="1938817.SAMN06296008_10735"/>
<dbReference type="OrthoDB" id="5288747at2"/>
<dbReference type="AlphaFoldDB" id="A0A1W2A1N4"/>
<dbReference type="RefSeq" id="WP_159460853.1">
    <property type="nucleotide sequence ID" value="NZ_FWXJ01000007.1"/>
</dbReference>
<name>A0A1W2A1N4_9BURK</name>
<gene>
    <name evidence="1" type="ORF">SAMN06296008_10735</name>
</gene>
<protein>
    <submittedName>
        <fullName evidence="1">Cellulose synthase operon protein YhjQ</fullName>
    </submittedName>
</protein>
<dbReference type="InterPro" id="IPR027417">
    <property type="entry name" value="P-loop_NTPase"/>
</dbReference>
<dbReference type="Gene3D" id="3.40.50.300">
    <property type="entry name" value="P-loop containing nucleotide triphosphate hydrolases"/>
    <property type="match status" value="1"/>
</dbReference>
<sequence>MKIVTIFSTKGGVGKSTISANFSSVSLLEGRDVITLDFDPNNSLRYHFGFAQSSIDGHALATLSKTSLKNQIKVSPDRSKILPFGNLDDDQLNAYEELLLQDPMMLRKEIESMNLNASDIVIIDAPAGSTIYSQQALNASDVVVVPLLADASSYLTLPQSITMLKRHCLNRPNFDGFMVILNQVNRSFELNTNITEIIKTKFVNHVFAEIHQDQAIPEALACGTNVLSYAPESLGAQDMIDAAQILETYFLGK</sequence>
<evidence type="ECO:0000313" key="1">
    <source>
        <dbReference type="EMBL" id="SMC54639.1"/>
    </source>
</evidence>
<dbReference type="InterPro" id="IPR050678">
    <property type="entry name" value="DNA_Partitioning_ATPase"/>
</dbReference>
<dbReference type="Pfam" id="PF06564">
    <property type="entry name" value="CBP_BcsQ"/>
    <property type="match status" value="1"/>
</dbReference>
<dbReference type="Proteomes" id="UP000192708">
    <property type="component" value="Unassembled WGS sequence"/>
</dbReference>
<dbReference type="SUPFAM" id="SSF52540">
    <property type="entry name" value="P-loop containing nucleoside triphosphate hydrolases"/>
    <property type="match status" value="1"/>
</dbReference>
<accession>A0A1W2A1N4</accession>
<reference evidence="1 2" key="1">
    <citation type="submission" date="2017-04" db="EMBL/GenBank/DDBJ databases">
        <authorList>
            <person name="Afonso C.L."/>
            <person name="Miller P.J."/>
            <person name="Scott M.A."/>
            <person name="Spackman E."/>
            <person name="Goraichik I."/>
            <person name="Dimitrov K.M."/>
            <person name="Suarez D.L."/>
            <person name="Swayne D.E."/>
        </authorList>
    </citation>
    <scope>NUCLEOTIDE SEQUENCE [LARGE SCALE GENOMIC DNA]</scope>
    <source>
        <strain evidence="1 2">VK13</strain>
    </source>
</reference>